<dbReference type="OrthoDB" id="78296at2759"/>
<dbReference type="PANTHER" id="PTHR43840">
    <property type="entry name" value="MITOCHONDRIAL METAL TRANSPORTER 1-RELATED"/>
    <property type="match status" value="1"/>
</dbReference>
<sequence length="323" mass="35811">MRRSKAKNEYLSGLAELTELYEKDEDLMEGKVKPFEVEQSVDRLLAKLSIALNLALLFTNLLASIMSGSLSIVSTFVDSLMDVSTGVIIGICLRMIEKTDRFHYPRGRARLELLGVIVCSILMGIANSILVLESVRSILAGTMNPVMDIYTLGIMLGGSGVKLILCLVCYKRGSNSSKVLAMDMRNDIATSITAIVCATLGHRVWPYADPVGAIIVCGVIAFGWYSHAFESVPQLVGRRAESVHLSRLLKIVIEHDDRIKKIDHVILYHTTQEAIAEVHIVMDENLPLKITHDIAASLEKKLKMLEFVETCFVHCDYELDGDD</sequence>
<dbReference type="GO" id="GO:0016020">
    <property type="term" value="C:membrane"/>
    <property type="evidence" value="ECO:0007669"/>
    <property type="project" value="UniProtKB-SubCell"/>
</dbReference>
<keyword evidence="11" id="KW-1185">Reference proteome</keyword>
<dbReference type="InterPro" id="IPR002524">
    <property type="entry name" value="Cation_efflux"/>
</dbReference>
<feature type="transmembrane region" description="Helical" evidence="7">
    <location>
        <begin position="149"/>
        <end position="168"/>
    </location>
</feature>
<dbReference type="Pfam" id="PF16916">
    <property type="entry name" value="ZT_dimer"/>
    <property type="match status" value="1"/>
</dbReference>
<dbReference type="GO" id="GO:0008324">
    <property type="term" value="F:monoatomic cation transmembrane transporter activity"/>
    <property type="evidence" value="ECO:0007669"/>
    <property type="project" value="InterPro"/>
</dbReference>
<name>A0A9P1IRB0_9PELO</name>
<evidence type="ECO:0000313" key="10">
    <source>
        <dbReference type="EMBL" id="CAI5449326.1"/>
    </source>
</evidence>
<comment type="similarity">
    <text evidence="2">Belongs to the cation diffusion facilitator (CDF) transporter (TC 2.A.4) family. SLC30A subfamily.</text>
</comment>
<dbReference type="SUPFAM" id="SSF161111">
    <property type="entry name" value="Cation efflux protein transmembrane domain-like"/>
    <property type="match status" value="1"/>
</dbReference>
<evidence type="ECO:0000256" key="1">
    <source>
        <dbReference type="ARBA" id="ARBA00004141"/>
    </source>
</evidence>
<dbReference type="EMBL" id="CANHGI010000004">
    <property type="protein sequence ID" value="CAI5449326.1"/>
    <property type="molecule type" value="Genomic_DNA"/>
</dbReference>
<dbReference type="PANTHER" id="PTHR43840:SF17">
    <property type="entry name" value="CATION EFFLUX PROTEIN CYTOPLASMIC DOMAIN-CONTAINING PROTEIN"/>
    <property type="match status" value="1"/>
</dbReference>
<feature type="transmembrane region" description="Helical" evidence="7">
    <location>
        <begin position="109"/>
        <end position="129"/>
    </location>
</feature>
<evidence type="ECO:0000256" key="6">
    <source>
        <dbReference type="ARBA" id="ARBA00023136"/>
    </source>
</evidence>
<organism evidence="10 11">
    <name type="scientific">Caenorhabditis angaria</name>
    <dbReference type="NCBI Taxonomy" id="860376"/>
    <lineage>
        <taxon>Eukaryota</taxon>
        <taxon>Metazoa</taxon>
        <taxon>Ecdysozoa</taxon>
        <taxon>Nematoda</taxon>
        <taxon>Chromadorea</taxon>
        <taxon>Rhabditida</taxon>
        <taxon>Rhabditina</taxon>
        <taxon>Rhabditomorpha</taxon>
        <taxon>Rhabditoidea</taxon>
        <taxon>Rhabditidae</taxon>
        <taxon>Peloderinae</taxon>
        <taxon>Caenorhabditis</taxon>
    </lineage>
</organism>
<evidence type="ECO:0000259" key="8">
    <source>
        <dbReference type="Pfam" id="PF01545"/>
    </source>
</evidence>
<comment type="caution">
    <text evidence="10">The sequence shown here is derived from an EMBL/GenBank/DDBJ whole genome shotgun (WGS) entry which is preliminary data.</text>
</comment>
<dbReference type="InterPro" id="IPR050291">
    <property type="entry name" value="CDF_Transporter"/>
</dbReference>
<reference evidence="10" key="1">
    <citation type="submission" date="2022-11" db="EMBL/GenBank/DDBJ databases">
        <authorList>
            <person name="Kikuchi T."/>
        </authorList>
    </citation>
    <scope>NUCLEOTIDE SEQUENCE</scope>
    <source>
        <strain evidence="10">PS1010</strain>
    </source>
</reference>
<dbReference type="Proteomes" id="UP001152747">
    <property type="component" value="Unassembled WGS sequence"/>
</dbReference>
<feature type="transmembrane region" description="Helical" evidence="7">
    <location>
        <begin position="79"/>
        <end position="97"/>
    </location>
</feature>
<evidence type="ECO:0008006" key="12">
    <source>
        <dbReference type="Google" id="ProtNLM"/>
    </source>
</evidence>
<accession>A0A9P1IRB0</accession>
<keyword evidence="4 7" id="KW-0812">Transmembrane</keyword>
<dbReference type="InterPro" id="IPR036837">
    <property type="entry name" value="Cation_efflux_CTD_sf"/>
</dbReference>
<dbReference type="AlphaFoldDB" id="A0A9P1IRB0"/>
<keyword evidence="6 7" id="KW-0472">Membrane</keyword>
<feature type="transmembrane region" description="Helical" evidence="7">
    <location>
        <begin position="211"/>
        <end position="229"/>
    </location>
</feature>
<dbReference type="Pfam" id="PF01545">
    <property type="entry name" value="Cation_efflux"/>
    <property type="match status" value="1"/>
</dbReference>
<evidence type="ECO:0000256" key="2">
    <source>
        <dbReference type="ARBA" id="ARBA00008873"/>
    </source>
</evidence>
<evidence type="ECO:0000256" key="4">
    <source>
        <dbReference type="ARBA" id="ARBA00022692"/>
    </source>
</evidence>
<dbReference type="Gene3D" id="1.20.1510.10">
    <property type="entry name" value="Cation efflux protein transmembrane domain"/>
    <property type="match status" value="1"/>
</dbReference>
<gene>
    <name evidence="10" type="ORF">CAMP_LOCUS11963</name>
</gene>
<dbReference type="InterPro" id="IPR058533">
    <property type="entry name" value="Cation_efflux_TM"/>
</dbReference>
<dbReference type="Gene3D" id="3.30.70.1350">
    <property type="entry name" value="Cation efflux protein, cytoplasmic domain"/>
    <property type="match status" value="1"/>
</dbReference>
<evidence type="ECO:0000259" key="9">
    <source>
        <dbReference type="Pfam" id="PF16916"/>
    </source>
</evidence>
<dbReference type="InterPro" id="IPR027469">
    <property type="entry name" value="Cation_efflux_TMD_sf"/>
</dbReference>
<feature type="transmembrane region" description="Helical" evidence="7">
    <location>
        <begin position="188"/>
        <end position="205"/>
    </location>
</feature>
<dbReference type="SUPFAM" id="SSF160240">
    <property type="entry name" value="Cation efflux protein cytoplasmic domain-like"/>
    <property type="match status" value="1"/>
</dbReference>
<protein>
    <recommendedName>
        <fullName evidence="12">Cation efflux protein cytoplasmic domain-containing protein</fullName>
    </recommendedName>
</protein>
<feature type="transmembrane region" description="Helical" evidence="7">
    <location>
        <begin position="50"/>
        <end position="73"/>
    </location>
</feature>
<evidence type="ECO:0000256" key="5">
    <source>
        <dbReference type="ARBA" id="ARBA00022989"/>
    </source>
</evidence>
<dbReference type="NCBIfam" id="TIGR01297">
    <property type="entry name" value="CDF"/>
    <property type="match status" value="1"/>
</dbReference>
<evidence type="ECO:0000256" key="3">
    <source>
        <dbReference type="ARBA" id="ARBA00022448"/>
    </source>
</evidence>
<evidence type="ECO:0000256" key="7">
    <source>
        <dbReference type="SAM" id="Phobius"/>
    </source>
</evidence>
<dbReference type="InterPro" id="IPR027470">
    <property type="entry name" value="Cation_efflux_CTD"/>
</dbReference>
<comment type="subcellular location">
    <subcellularLocation>
        <location evidence="1">Membrane</location>
        <topology evidence="1">Multi-pass membrane protein</topology>
    </subcellularLocation>
</comment>
<keyword evidence="3" id="KW-0813">Transport</keyword>
<keyword evidence="5 7" id="KW-1133">Transmembrane helix</keyword>
<proteinExistence type="inferred from homology"/>
<feature type="domain" description="Cation efflux protein transmembrane" evidence="8">
    <location>
        <begin position="47"/>
        <end position="236"/>
    </location>
</feature>
<dbReference type="FunFam" id="1.20.1510.10:FF:000005">
    <property type="entry name" value="Putative Cation diffusion facilitator 1"/>
    <property type="match status" value="1"/>
</dbReference>
<evidence type="ECO:0000313" key="11">
    <source>
        <dbReference type="Proteomes" id="UP001152747"/>
    </source>
</evidence>
<feature type="domain" description="Cation efflux protein cytoplasmic" evidence="9">
    <location>
        <begin position="246"/>
        <end position="316"/>
    </location>
</feature>